<dbReference type="Gene3D" id="1.20.1250.20">
    <property type="entry name" value="MFS general substrate transporter like domains"/>
    <property type="match status" value="2"/>
</dbReference>
<feature type="transmembrane region" description="Helical" evidence="12">
    <location>
        <begin position="21"/>
        <end position="45"/>
    </location>
</feature>
<feature type="transmembrane region" description="Helical" evidence="12">
    <location>
        <begin position="385"/>
        <end position="409"/>
    </location>
</feature>
<comment type="function">
    <text evidence="10">May be an inorganic phosphate cotransporter.</text>
</comment>
<dbReference type="InterPro" id="IPR050382">
    <property type="entry name" value="MFS_Na/Anion_cotransporter"/>
</dbReference>
<dbReference type="Pfam" id="PF07690">
    <property type="entry name" value="MFS_1"/>
    <property type="match status" value="1"/>
</dbReference>
<evidence type="ECO:0000256" key="4">
    <source>
        <dbReference type="ARBA" id="ARBA00022692"/>
    </source>
</evidence>
<feature type="transmembrane region" description="Helical" evidence="12">
    <location>
        <begin position="288"/>
        <end position="305"/>
    </location>
</feature>
<sequence length="478" mass="52761">MKTCDGGSEKRYGFGVRHIQMACMCLTMLALFIARSSLGVAILAMTDVRRINDTNITIYEWDKKTQGMILSSFFWGYLIMQIPAGLLAKRYGGKPIVLCSLLTNTIICALLPTLVKYGGWQIVCACRVIMGLTQACLFPGFHTLLGQWLPAHEITSYSGIVYGGSQLGTIIAMPVSGLLAETALGWKLIFYVVSGIMLVQSIVWLLFAASSPRDHRLMTEEEKEYIEKGLNVGGSKNQRTPWKHILRTKALWGIMVTHVGSAISYVLFFVDMPTYLERGLQISLKDSASLSALPYIGMLVGNIVSTAVSQKISNKGYLSLLTCRKLFNSIGFFGTAFSLIALAFIGPEHRNLAIVTLVVALTLNGFFGAGYMMSYLDLSPNYAGVMLSITNFVANFGSVLTPITTSFILRNDPTDISRWRVVFLTCAVICIVANTSFVFFASVKRQEWDDPDFLDKIKADPEEVKPALTKTKEEIVTK</sequence>
<evidence type="ECO:0000256" key="5">
    <source>
        <dbReference type="ARBA" id="ARBA00022847"/>
    </source>
</evidence>
<reference evidence="15" key="1">
    <citation type="submission" date="2025-08" db="UniProtKB">
        <authorList>
            <consortium name="RefSeq"/>
        </authorList>
    </citation>
    <scope>IDENTIFICATION</scope>
</reference>
<keyword evidence="6 12" id="KW-1133">Transmembrane helix</keyword>
<gene>
    <name evidence="15" type="primary">LOC112047709</name>
</gene>
<dbReference type="RefSeq" id="XP_023940685.1">
    <property type="nucleotide sequence ID" value="XM_024084917.2"/>
</dbReference>
<dbReference type="SUPFAM" id="SSF103473">
    <property type="entry name" value="MFS general substrate transporter"/>
    <property type="match status" value="1"/>
</dbReference>
<dbReference type="KEGG" id="bany:112047709"/>
<keyword evidence="8 12" id="KW-0472">Membrane</keyword>
<dbReference type="PANTHER" id="PTHR11662:SF280">
    <property type="entry name" value="FI21844P1-RELATED"/>
    <property type="match status" value="1"/>
</dbReference>
<feature type="transmembrane region" description="Helical" evidence="12">
    <location>
        <begin position="120"/>
        <end position="145"/>
    </location>
</feature>
<evidence type="ECO:0000256" key="8">
    <source>
        <dbReference type="ARBA" id="ARBA00023136"/>
    </source>
</evidence>
<dbReference type="GO" id="GO:0006814">
    <property type="term" value="P:sodium ion transport"/>
    <property type="evidence" value="ECO:0007669"/>
    <property type="project" value="UniProtKB-KW"/>
</dbReference>
<dbReference type="InterPro" id="IPR011701">
    <property type="entry name" value="MFS"/>
</dbReference>
<evidence type="ECO:0000256" key="12">
    <source>
        <dbReference type="SAM" id="Phobius"/>
    </source>
</evidence>
<evidence type="ECO:0000256" key="9">
    <source>
        <dbReference type="ARBA" id="ARBA00023201"/>
    </source>
</evidence>
<dbReference type="InterPro" id="IPR020846">
    <property type="entry name" value="MFS_dom"/>
</dbReference>
<evidence type="ECO:0000256" key="2">
    <source>
        <dbReference type="ARBA" id="ARBA00008586"/>
    </source>
</evidence>
<feature type="domain" description="Major facilitator superfamily (MFS) profile" evidence="13">
    <location>
        <begin position="23"/>
        <end position="445"/>
    </location>
</feature>
<evidence type="ECO:0000256" key="7">
    <source>
        <dbReference type="ARBA" id="ARBA00023053"/>
    </source>
</evidence>
<feature type="transmembrane region" description="Helical" evidence="12">
    <location>
        <begin position="250"/>
        <end position="268"/>
    </location>
</feature>
<dbReference type="AlphaFoldDB" id="A0A6J1MYN6"/>
<dbReference type="OrthoDB" id="2985014at2759"/>
<organism evidence="14 15">
    <name type="scientific">Bicyclus anynana</name>
    <name type="common">Squinting bush brown butterfly</name>
    <dbReference type="NCBI Taxonomy" id="110368"/>
    <lineage>
        <taxon>Eukaryota</taxon>
        <taxon>Metazoa</taxon>
        <taxon>Ecdysozoa</taxon>
        <taxon>Arthropoda</taxon>
        <taxon>Hexapoda</taxon>
        <taxon>Insecta</taxon>
        <taxon>Pterygota</taxon>
        <taxon>Neoptera</taxon>
        <taxon>Endopterygota</taxon>
        <taxon>Lepidoptera</taxon>
        <taxon>Glossata</taxon>
        <taxon>Ditrysia</taxon>
        <taxon>Papilionoidea</taxon>
        <taxon>Nymphalidae</taxon>
        <taxon>Satyrinae</taxon>
        <taxon>Satyrini</taxon>
        <taxon>Mycalesina</taxon>
        <taxon>Bicyclus</taxon>
    </lineage>
</organism>
<feature type="transmembrane region" description="Helical" evidence="12">
    <location>
        <begin position="188"/>
        <end position="209"/>
    </location>
</feature>
<comment type="similarity">
    <text evidence="2">Belongs to the major facilitator superfamily. Sodium/anion cotransporter family.</text>
</comment>
<feature type="transmembrane region" description="Helical" evidence="12">
    <location>
        <begin position="157"/>
        <end position="176"/>
    </location>
</feature>
<dbReference type="PROSITE" id="PS50850">
    <property type="entry name" value="MFS"/>
    <property type="match status" value="1"/>
</dbReference>
<dbReference type="FunFam" id="1.20.1250.20:FF:000003">
    <property type="entry name" value="Solute carrier family 17 member 3"/>
    <property type="match status" value="1"/>
</dbReference>
<dbReference type="GeneID" id="112047709"/>
<proteinExistence type="inferred from homology"/>
<feature type="transmembrane region" description="Helical" evidence="12">
    <location>
        <begin position="326"/>
        <end position="346"/>
    </location>
</feature>
<evidence type="ECO:0000313" key="15">
    <source>
        <dbReference type="RefSeq" id="XP_023940685.1"/>
    </source>
</evidence>
<keyword evidence="4 12" id="KW-0812">Transmembrane</keyword>
<dbReference type="GO" id="GO:0006820">
    <property type="term" value="P:monoatomic anion transport"/>
    <property type="evidence" value="ECO:0007669"/>
    <property type="project" value="TreeGrafter"/>
</dbReference>
<dbReference type="FunFam" id="1.20.1250.20:FF:000144">
    <property type="entry name" value="Picot, isoform B"/>
    <property type="match status" value="1"/>
</dbReference>
<accession>A0A6J1MYN6</accession>
<keyword evidence="7" id="KW-0915">Sodium</keyword>
<dbReference type="Proteomes" id="UP001652582">
    <property type="component" value="Chromosome 14"/>
</dbReference>
<evidence type="ECO:0000259" key="13">
    <source>
        <dbReference type="PROSITE" id="PS50850"/>
    </source>
</evidence>
<comment type="subcellular location">
    <subcellularLocation>
        <location evidence="1">Membrane</location>
        <topology evidence="1">Multi-pass membrane protein</topology>
    </subcellularLocation>
</comment>
<evidence type="ECO:0000256" key="6">
    <source>
        <dbReference type="ARBA" id="ARBA00022989"/>
    </source>
</evidence>
<protein>
    <recommendedName>
        <fullName evidence="11">Putative inorganic phosphate cotransporter</fullName>
    </recommendedName>
</protein>
<dbReference type="PANTHER" id="PTHR11662">
    <property type="entry name" value="SOLUTE CARRIER FAMILY 17"/>
    <property type="match status" value="1"/>
</dbReference>
<evidence type="ECO:0000313" key="14">
    <source>
        <dbReference type="Proteomes" id="UP001652582"/>
    </source>
</evidence>
<feature type="transmembrane region" description="Helical" evidence="12">
    <location>
        <begin position="421"/>
        <end position="441"/>
    </location>
</feature>
<keyword evidence="14" id="KW-1185">Reference proteome</keyword>
<dbReference type="InterPro" id="IPR036259">
    <property type="entry name" value="MFS_trans_sf"/>
</dbReference>
<evidence type="ECO:0000256" key="3">
    <source>
        <dbReference type="ARBA" id="ARBA00022448"/>
    </source>
</evidence>
<dbReference type="GO" id="GO:0016020">
    <property type="term" value="C:membrane"/>
    <property type="evidence" value="ECO:0007669"/>
    <property type="project" value="UniProtKB-SubCell"/>
</dbReference>
<evidence type="ECO:0000256" key="11">
    <source>
        <dbReference type="ARBA" id="ARBA00068450"/>
    </source>
</evidence>
<evidence type="ECO:0000256" key="10">
    <source>
        <dbReference type="ARBA" id="ARBA00054632"/>
    </source>
</evidence>
<feature type="transmembrane region" description="Helical" evidence="12">
    <location>
        <begin position="95"/>
        <end position="114"/>
    </location>
</feature>
<dbReference type="GO" id="GO:0015293">
    <property type="term" value="F:symporter activity"/>
    <property type="evidence" value="ECO:0007669"/>
    <property type="project" value="UniProtKB-KW"/>
</dbReference>
<name>A0A6J1MYN6_BICAN</name>
<feature type="transmembrane region" description="Helical" evidence="12">
    <location>
        <begin position="352"/>
        <end position="373"/>
    </location>
</feature>
<keyword evidence="3" id="KW-0813">Transport</keyword>
<evidence type="ECO:0000256" key="1">
    <source>
        <dbReference type="ARBA" id="ARBA00004141"/>
    </source>
</evidence>
<keyword evidence="5" id="KW-0769">Symport</keyword>
<keyword evidence="9" id="KW-0739">Sodium transport</keyword>
<feature type="transmembrane region" description="Helical" evidence="12">
    <location>
        <begin position="65"/>
        <end position="88"/>
    </location>
</feature>
<keyword evidence="9" id="KW-0406">Ion transport</keyword>